<accession>C7N1W5</accession>
<dbReference type="RefSeq" id="WP_012799506.1">
    <property type="nucleotide sequence ID" value="NC_013165.1"/>
</dbReference>
<gene>
    <name evidence="1" type="ordered locus">Shel_23970</name>
</gene>
<dbReference type="AlphaFoldDB" id="C7N1W5"/>
<sequence length="71" mass="8498">MRKPGLGLTAWTEYNVHLRAGSKSRNKRNGMKRDYWKMFRAQTRELNRKELRDFEEHGYYDEGADDESDGE</sequence>
<evidence type="ECO:0000313" key="1">
    <source>
        <dbReference type="EMBL" id="ACV23406.1"/>
    </source>
</evidence>
<keyword evidence="2" id="KW-1185">Reference proteome</keyword>
<dbReference type="Proteomes" id="UP000002026">
    <property type="component" value="Chromosome"/>
</dbReference>
<name>C7N1W5_SLAHD</name>
<dbReference type="HOGENOM" id="CLU_2737894_0_0_11"/>
<reference evidence="1 2" key="1">
    <citation type="journal article" date="2009" name="Stand. Genomic Sci.">
        <title>Complete genome sequence of Slackia heliotrinireducens type strain (RHS 1).</title>
        <authorList>
            <person name="Pukall R."/>
            <person name="Lapidus A."/>
            <person name="Nolan M."/>
            <person name="Copeland A."/>
            <person name="Glavina Del Rio T."/>
            <person name="Lucas S."/>
            <person name="Chen F."/>
            <person name="Tice H."/>
            <person name="Cheng J.F."/>
            <person name="Chertkov O."/>
            <person name="Bruce D."/>
            <person name="Goodwin L."/>
            <person name="Kuske C."/>
            <person name="Brettin T."/>
            <person name="Detter J.C."/>
            <person name="Han C."/>
            <person name="Pitluck S."/>
            <person name="Pati A."/>
            <person name="Mavrommatis K."/>
            <person name="Ivanova N."/>
            <person name="Ovchinnikova G."/>
            <person name="Chen A."/>
            <person name="Palaniappan K."/>
            <person name="Schneider S."/>
            <person name="Rohde M."/>
            <person name="Chain P."/>
            <person name="D'haeseleer P."/>
            <person name="Goker M."/>
            <person name="Bristow J."/>
            <person name="Eisen J.A."/>
            <person name="Markowitz V."/>
            <person name="Kyrpides N.C."/>
            <person name="Klenk H.P."/>
            <person name="Hugenholtz P."/>
        </authorList>
    </citation>
    <scope>NUCLEOTIDE SEQUENCE [LARGE SCALE GENOMIC DNA]</scope>
    <source>
        <strain evidence="2">ATCC 29202 / DSM 20476 / NCTC 11029 / RHS 1</strain>
    </source>
</reference>
<proteinExistence type="predicted"/>
<evidence type="ECO:0000313" key="2">
    <source>
        <dbReference type="Proteomes" id="UP000002026"/>
    </source>
</evidence>
<protein>
    <submittedName>
        <fullName evidence="1">Uncharacterized protein</fullName>
    </submittedName>
</protein>
<dbReference type="EMBL" id="CP001684">
    <property type="protein sequence ID" value="ACV23406.1"/>
    <property type="molecule type" value="Genomic_DNA"/>
</dbReference>
<dbReference type="KEGG" id="shi:Shel_23970"/>
<organism evidence="1 2">
    <name type="scientific">Slackia heliotrinireducens (strain ATCC 29202 / DSM 20476 / NCTC 11029 / RHS 1)</name>
    <name type="common">Peptococcus heliotrinreducens</name>
    <dbReference type="NCBI Taxonomy" id="471855"/>
    <lineage>
        <taxon>Bacteria</taxon>
        <taxon>Bacillati</taxon>
        <taxon>Actinomycetota</taxon>
        <taxon>Coriobacteriia</taxon>
        <taxon>Eggerthellales</taxon>
        <taxon>Eggerthellaceae</taxon>
        <taxon>Slackia</taxon>
    </lineage>
</organism>